<dbReference type="InterPro" id="IPR036318">
    <property type="entry name" value="FAD-bd_PCMH-like_sf"/>
</dbReference>
<keyword evidence="2" id="KW-0285">Flavoprotein</keyword>
<comment type="caution">
    <text evidence="5">The sequence shown here is derived from an EMBL/GenBank/DDBJ whole genome shotgun (WGS) entry which is preliminary data.</text>
</comment>
<reference evidence="5" key="1">
    <citation type="submission" date="2023-10" db="EMBL/GenBank/DDBJ databases">
        <authorList>
            <person name="Hackl T."/>
        </authorList>
    </citation>
    <scope>NUCLEOTIDE SEQUENCE</scope>
</reference>
<accession>A0AAI8VY70</accession>
<dbReference type="AlphaFoldDB" id="A0AAI8VY70"/>
<protein>
    <submittedName>
        <fullName evidence="5">Uu.00g008990.m01.CDS01</fullName>
    </submittedName>
</protein>
<dbReference type="PANTHER" id="PTHR42973">
    <property type="entry name" value="BINDING OXIDOREDUCTASE, PUTATIVE (AFU_ORTHOLOGUE AFUA_1G17690)-RELATED"/>
    <property type="match status" value="1"/>
</dbReference>
<dbReference type="InterPro" id="IPR016169">
    <property type="entry name" value="FAD-bd_PCMH_sub2"/>
</dbReference>
<keyword evidence="6" id="KW-1185">Reference proteome</keyword>
<evidence type="ECO:0000256" key="2">
    <source>
        <dbReference type="ARBA" id="ARBA00022630"/>
    </source>
</evidence>
<comment type="similarity">
    <text evidence="1">Belongs to the oxygen-dependent FAD-linked oxidoreductase family.</text>
</comment>
<dbReference type="Proteomes" id="UP001295740">
    <property type="component" value="Unassembled WGS sequence"/>
</dbReference>
<keyword evidence="3" id="KW-0274">FAD</keyword>
<dbReference type="EMBL" id="CAUWAG010000020">
    <property type="protein sequence ID" value="CAJ2512780.1"/>
    <property type="molecule type" value="Genomic_DNA"/>
</dbReference>
<organism evidence="5 6">
    <name type="scientific">Anthostomella pinea</name>
    <dbReference type="NCBI Taxonomy" id="933095"/>
    <lineage>
        <taxon>Eukaryota</taxon>
        <taxon>Fungi</taxon>
        <taxon>Dikarya</taxon>
        <taxon>Ascomycota</taxon>
        <taxon>Pezizomycotina</taxon>
        <taxon>Sordariomycetes</taxon>
        <taxon>Xylariomycetidae</taxon>
        <taxon>Xylariales</taxon>
        <taxon>Xylariaceae</taxon>
        <taxon>Anthostomella</taxon>
    </lineage>
</organism>
<evidence type="ECO:0000313" key="6">
    <source>
        <dbReference type="Proteomes" id="UP001295740"/>
    </source>
</evidence>
<dbReference type="Gene3D" id="3.30.465.10">
    <property type="match status" value="1"/>
</dbReference>
<keyword evidence="4" id="KW-0560">Oxidoreductase</keyword>
<gene>
    <name evidence="5" type="ORF">KHLLAP_LOCUS13248</name>
</gene>
<dbReference type="GO" id="GO:0016491">
    <property type="term" value="F:oxidoreductase activity"/>
    <property type="evidence" value="ECO:0007669"/>
    <property type="project" value="UniProtKB-KW"/>
</dbReference>
<evidence type="ECO:0000256" key="3">
    <source>
        <dbReference type="ARBA" id="ARBA00022827"/>
    </source>
</evidence>
<name>A0AAI8VY70_9PEZI</name>
<evidence type="ECO:0000256" key="1">
    <source>
        <dbReference type="ARBA" id="ARBA00005466"/>
    </source>
</evidence>
<dbReference type="SUPFAM" id="SSF56176">
    <property type="entry name" value="FAD-binding/transporter-associated domain-like"/>
    <property type="match status" value="1"/>
</dbReference>
<proteinExistence type="inferred from homology"/>
<dbReference type="Gene3D" id="3.40.462.20">
    <property type="match status" value="1"/>
</dbReference>
<dbReference type="InterPro" id="IPR050416">
    <property type="entry name" value="FAD-linked_Oxidoreductase"/>
</dbReference>
<dbReference type="PANTHER" id="PTHR42973:SF54">
    <property type="entry name" value="FAD-BINDING PCMH-TYPE DOMAIN-CONTAINING PROTEIN"/>
    <property type="match status" value="1"/>
</dbReference>
<evidence type="ECO:0000313" key="5">
    <source>
        <dbReference type="EMBL" id="CAJ2512780.1"/>
    </source>
</evidence>
<sequence>MQKMKQVSLSPDNTTAAIVLAGNSIVSANTDERSDLFWAFKGGGPNFGIFTRFDLYTAPVSDVWSQLSLFSPDQASQMLDAFAQWQSSEDFDIKSSVTLSIGLDFITLGLLYSTPAESPSVFAPFYLLEPLQVLAPAANGTMSQIYDAAASIVTSGSRRHGYRAASSQVDGKLCKSVHSLGREQALKVRETTGANQTFALRHVSRSLVSKGIERGGNPMGIPVENHQWWITLADWVEAEDDDLVRSVAIETADL</sequence>
<dbReference type="GO" id="GO:0050660">
    <property type="term" value="F:flavin adenine dinucleotide binding"/>
    <property type="evidence" value="ECO:0007669"/>
    <property type="project" value="InterPro"/>
</dbReference>
<evidence type="ECO:0000256" key="4">
    <source>
        <dbReference type="ARBA" id="ARBA00023002"/>
    </source>
</evidence>